<keyword evidence="6" id="KW-0408">Iron</keyword>
<feature type="transmembrane region" description="Helical" evidence="8">
    <location>
        <begin position="150"/>
        <end position="171"/>
    </location>
</feature>
<dbReference type="EMBL" id="IAAA01005560">
    <property type="protein sequence ID" value="LAA02583.1"/>
    <property type="molecule type" value="mRNA"/>
</dbReference>
<feature type="transmembrane region" description="Helical" evidence="8">
    <location>
        <begin position="109"/>
        <end position="129"/>
    </location>
</feature>
<keyword evidence="4" id="KW-0479">Metal-binding</keyword>
<dbReference type="InterPro" id="IPR000701">
    <property type="entry name" value="SuccDH_FuR_B_TM-su"/>
</dbReference>
<evidence type="ECO:0000256" key="7">
    <source>
        <dbReference type="ARBA" id="ARBA00023136"/>
    </source>
</evidence>
<dbReference type="OrthoDB" id="588261at2759"/>
<dbReference type="PANTHER" id="PTHR10978:SF5">
    <property type="entry name" value="SUCCINATE DEHYDROGENASE CYTOCHROME B560 SUBUNIT, MITOCHONDRIAL"/>
    <property type="match status" value="1"/>
</dbReference>
<dbReference type="GO" id="GO:0016020">
    <property type="term" value="C:membrane"/>
    <property type="evidence" value="ECO:0007669"/>
    <property type="project" value="UniProtKB-SubCell"/>
</dbReference>
<evidence type="ECO:0000256" key="4">
    <source>
        <dbReference type="ARBA" id="ARBA00022723"/>
    </source>
</evidence>
<dbReference type="GO" id="GO:0046872">
    <property type="term" value="F:metal ion binding"/>
    <property type="evidence" value="ECO:0007669"/>
    <property type="project" value="UniProtKB-KW"/>
</dbReference>
<dbReference type="InterPro" id="IPR018495">
    <property type="entry name" value="Succ_DH_cyt_bsu_CS"/>
</dbReference>
<dbReference type="GO" id="GO:0005739">
    <property type="term" value="C:mitochondrion"/>
    <property type="evidence" value="ECO:0007669"/>
    <property type="project" value="GOC"/>
</dbReference>
<name>A0A2L2Y344_PARTP</name>
<dbReference type="Gene3D" id="1.20.1300.10">
    <property type="entry name" value="Fumarate reductase/succinate dehydrogenase, transmembrane subunit"/>
    <property type="match status" value="1"/>
</dbReference>
<dbReference type="PROSITE" id="PS01000">
    <property type="entry name" value="SDH_CYT_1"/>
    <property type="match status" value="1"/>
</dbReference>
<evidence type="ECO:0000256" key="3">
    <source>
        <dbReference type="ARBA" id="ARBA00022692"/>
    </source>
</evidence>
<dbReference type="PANTHER" id="PTHR10978">
    <property type="entry name" value="SUCCINATE DEHYDROGENASE CYTOCHROME B560 SUBUNIT"/>
    <property type="match status" value="1"/>
</dbReference>
<keyword evidence="3 8" id="KW-0812">Transmembrane</keyword>
<protein>
    <submittedName>
        <fullName evidence="9">Succinate dehydrogenase cytochrome b560 subunit, mitochondrial</fullName>
    </submittedName>
</protein>
<feature type="transmembrane region" description="Helical" evidence="8">
    <location>
        <begin position="76"/>
        <end position="97"/>
    </location>
</feature>
<evidence type="ECO:0000256" key="6">
    <source>
        <dbReference type="ARBA" id="ARBA00023004"/>
    </source>
</evidence>
<evidence type="ECO:0000256" key="1">
    <source>
        <dbReference type="ARBA" id="ARBA00004141"/>
    </source>
</evidence>
<dbReference type="SUPFAM" id="SSF81343">
    <property type="entry name" value="Fumarate reductase respiratory complex transmembrane subunits"/>
    <property type="match status" value="1"/>
</dbReference>
<dbReference type="GO" id="GO:0009055">
    <property type="term" value="F:electron transfer activity"/>
    <property type="evidence" value="ECO:0007669"/>
    <property type="project" value="InterPro"/>
</dbReference>
<dbReference type="NCBIfam" id="TIGR02970">
    <property type="entry name" value="succ_dehyd_cytB"/>
    <property type="match status" value="1"/>
</dbReference>
<evidence type="ECO:0000256" key="2">
    <source>
        <dbReference type="ARBA" id="ARBA00022617"/>
    </source>
</evidence>
<dbReference type="InterPro" id="IPR014314">
    <property type="entry name" value="Succ_DH_cytb556"/>
</dbReference>
<evidence type="ECO:0000313" key="9">
    <source>
        <dbReference type="EMBL" id="LAA02583.1"/>
    </source>
</evidence>
<dbReference type="PROSITE" id="PS01001">
    <property type="entry name" value="SDH_CYT_2"/>
    <property type="match status" value="1"/>
</dbReference>
<dbReference type="Pfam" id="PF01127">
    <property type="entry name" value="Sdh_cyt"/>
    <property type="match status" value="1"/>
</dbReference>
<evidence type="ECO:0000256" key="5">
    <source>
        <dbReference type="ARBA" id="ARBA00022989"/>
    </source>
</evidence>
<keyword evidence="2" id="KW-0349">Heme</keyword>
<dbReference type="EMBL" id="IAAA01005561">
    <property type="protein sequence ID" value="LAA02589.1"/>
    <property type="molecule type" value="mRNA"/>
</dbReference>
<keyword evidence="7 8" id="KW-0472">Membrane</keyword>
<dbReference type="CDD" id="cd03499">
    <property type="entry name" value="SQR_TypeC_SdhC"/>
    <property type="match status" value="1"/>
</dbReference>
<dbReference type="InterPro" id="IPR034804">
    <property type="entry name" value="SQR/QFR_C/D"/>
</dbReference>
<organism evidence="9">
    <name type="scientific">Parasteatoda tepidariorum</name>
    <name type="common">Common house spider</name>
    <name type="synonym">Achaearanea tepidariorum</name>
    <dbReference type="NCBI Taxonomy" id="114398"/>
    <lineage>
        <taxon>Eukaryota</taxon>
        <taxon>Metazoa</taxon>
        <taxon>Ecdysozoa</taxon>
        <taxon>Arthropoda</taxon>
        <taxon>Chelicerata</taxon>
        <taxon>Arachnida</taxon>
        <taxon>Araneae</taxon>
        <taxon>Araneomorphae</taxon>
        <taxon>Entelegynae</taxon>
        <taxon>Araneoidea</taxon>
        <taxon>Theridiidae</taxon>
        <taxon>Parasteatoda</taxon>
    </lineage>
</organism>
<proteinExistence type="evidence at transcript level"/>
<keyword evidence="5 8" id="KW-1133">Transmembrane helix</keyword>
<reference evidence="9" key="1">
    <citation type="journal article" date="2016" name="Mol. Ecol. Resour.">
        <title>Evaluation of the impact of RNA preservation methods of spiders for de novo transcriptome assembly.</title>
        <authorList>
            <person name="Kono N."/>
            <person name="Nakamura H."/>
            <person name="Ito Y."/>
            <person name="Tomita M."/>
            <person name="Arakawa K."/>
        </authorList>
    </citation>
    <scope>NUCLEOTIDE SEQUENCE</scope>
    <source>
        <tissue evidence="9">Whole body</tissue>
    </source>
</reference>
<dbReference type="GO" id="GO:0006121">
    <property type="term" value="P:mitochondrial electron transport, succinate to ubiquinone"/>
    <property type="evidence" value="ECO:0007669"/>
    <property type="project" value="TreeGrafter"/>
</dbReference>
<dbReference type="GO" id="GO:0006099">
    <property type="term" value="P:tricarboxylic acid cycle"/>
    <property type="evidence" value="ECO:0007669"/>
    <property type="project" value="InterPro"/>
</dbReference>
<dbReference type="AlphaFoldDB" id="A0A2L2Y344"/>
<comment type="subcellular location">
    <subcellularLocation>
        <location evidence="1">Membrane</location>
        <topology evidence="1">Multi-pass membrane protein</topology>
    </subcellularLocation>
</comment>
<accession>A0A2L2Y344</accession>
<evidence type="ECO:0000256" key="8">
    <source>
        <dbReference type="SAM" id="Phobius"/>
    </source>
</evidence>
<sequence length="172" mass="19247">MALCLNLLRRSGRLGFQKYLVSCNGFQRSFPVTTSATKQAVESFAEKNERLQRPLSPHLTIYRFPLPAMLSITHRATGIALTAGMYSISIGMLLLPANFPHYFEALQSMYIGTPIIFTMKFALAWSLFYHSFNGVRHLAWDLGYGFDMKTLYMTGYLVIGSSIAASLIAAML</sequence>